<evidence type="ECO:0000259" key="1">
    <source>
        <dbReference type="Pfam" id="PF00534"/>
    </source>
</evidence>
<feature type="domain" description="Glycosyl transferase family 1" evidence="1">
    <location>
        <begin position="181"/>
        <end position="333"/>
    </location>
</feature>
<accession>A0ABT8X5Y0</accession>
<proteinExistence type="predicted"/>
<sequence length="355" mass="41149">MNSLKKINFILPFPTKRPNGGPKIMYIYANLLAEKGYNVQIYHSLNTSYTKYKKPYFLRAFLHKIRKTHSPKWFKLHPDIKSFNVKYISDEYIPDADFIISTWWATALEVDKLNPSKGKKINLIQDYENWKGHEDLLLKSYALPNTTNIVIATYLYDIVSPKSVKKTYLLYNAIDTNIFYKENEIEPRKPSVLMMYSTEPRKGTKHGIDALIKIKEKYPDVRISFFGTGKRPKVLPQNINYYENPKNLPELYNSYSIFLTTSIQEGFALPPFEALFCGSALIATDIGGHQGYLINNETGLAIKPKDTDDTFAKIEHLLNNDTLRISLVEKGHKHVTENFSWEKNIRDLEQIFSEI</sequence>
<evidence type="ECO:0000313" key="3">
    <source>
        <dbReference type="Proteomes" id="UP001176891"/>
    </source>
</evidence>
<comment type="caution">
    <text evidence="2">The sequence shown here is derived from an EMBL/GenBank/DDBJ whole genome shotgun (WGS) entry which is preliminary data.</text>
</comment>
<dbReference type="Gene3D" id="3.40.50.11090">
    <property type="match status" value="1"/>
</dbReference>
<dbReference type="GO" id="GO:0016757">
    <property type="term" value="F:glycosyltransferase activity"/>
    <property type="evidence" value="ECO:0007669"/>
    <property type="project" value="UniProtKB-KW"/>
</dbReference>
<dbReference type="RefSeq" id="WP_303284061.1">
    <property type="nucleotide sequence ID" value="NZ_BAABCZ010000008.1"/>
</dbReference>
<dbReference type="CDD" id="cd03801">
    <property type="entry name" value="GT4_PimA-like"/>
    <property type="match status" value="1"/>
</dbReference>
<dbReference type="EMBL" id="JAUOEM010000008">
    <property type="protein sequence ID" value="MDO5989401.1"/>
    <property type="molecule type" value="Genomic_DNA"/>
</dbReference>
<dbReference type="PANTHER" id="PTHR12526:SF630">
    <property type="entry name" value="GLYCOSYLTRANSFERASE"/>
    <property type="match status" value="1"/>
</dbReference>
<dbReference type="InterPro" id="IPR001296">
    <property type="entry name" value="Glyco_trans_1"/>
</dbReference>
<dbReference type="SUPFAM" id="SSF53756">
    <property type="entry name" value="UDP-Glycosyltransferase/glycogen phosphorylase"/>
    <property type="match status" value="1"/>
</dbReference>
<dbReference type="PANTHER" id="PTHR12526">
    <property type="entry name" value="GLYCOSYLTRANSFERASE"/>
    <property type="match status" value="1"/>
</dbReference>
<evidence type="ECO:0000313" key="2">
    <source>
        <dbReference type="EMBL" id="MDO5989401.1"/>
    </source>
</evidence>
<organism evidence="2 3">
    <name type="scientific">Flavivirga amylovorans</name>
    <dbReference type="NCBI Taxonomy" id="870486"/>
    <lineage>
        <taxon>Bacteria</taxon>
        <taxon>Pseudomonadati</taxon>
        <taxon>Bacteroidota</taxon>
        <taxon>Flavobacteriia</taxon>
        <taxon>Flavobacteriales</taxon>
        <taxon>Flavobacteriaceae</taxon>
        <taxon>Flavivirga</taxon>
    </lineage>
</organism>
<keyword evidence="2" id="KW-0808">Transferase</keyword>
<dbReference type="Proteomes" id="UP001176891">
    <property type="component" value="Unassembled WGS sequence"/>
</dbReference>
<dbReference type="Gene3D" id="3.40.50.2000">
    <property type="entry name" value="Glycogen Phosphorylase B"/>
    <property type="match status" value="1"/>
</dbReference>
<name>A0ABT8X5Y0_9FLAO</name>
<gene>
    <name evidence="2" type="ORF">Q4Q39_18505</name>
</gene>
<keyword evidence="2" id="KW-0328">Glycosyltransferase</keyword>
<reference evidence="2" key="1">
    <citation type="submission" date="2023-07" db="EMBL/GenBank/DDBJ databases">
        <title>Two novel species in the genus Flavivirga.</title>
        <authorList>
            <person name="Kwon K."/>
        </authorList>
    </citation>
    <scope>NUCLEOTIDE SEQUENCE</scope>
    <source>
        <strain evidence="2">KACC 14157</strain>
    </source>
</reference>
<protein>
    <submittedName>
        <fullName evidence="2">Glycosyltransferase family 4 protein</fullName>
        <ecNumber evidence="2">2.4.-.-</ecNumber>
    </submittedName>
</protein>
<dbReference type="Pfam" id="PF00534">
    <property type="entry name" value="Glycos_transf_1"/>
    <property type="match status" value="1"/>
</dbReference>
<keyword evidence="3" id="KW-1185">Reference proteome</keyword>
<dbReference type="EC" id="2.4.-.-" evidence="2"/>